<feature type="transmembrane region" description="Helical" evidence="1">
    <location>
        <begin position="12"/>
        <end position="31"/>
    </location>
</feature>
<proteinExistence type="predicted"/>
<sequence>MLILAEIADKFPSLLDAALCGFLLALPVAYITCLFPRFGMLLLVVSAITGSILLYPDPTLASALQEESGHHPLAYPAIFLLTLITNSLSLKSFLSKVKRRNQTKPA</sequence>
<keyword evidence="1" id="KW-0472">Membrane</keyword>
<name>A0A1M6S8I1_9BACT</name>
<dbReference type="EMBL" id="FQYR01000009">
    <property type="protein sequence ID" value="SHK40971.1"/>
    <property type="molecule type" value="Genomic_DNA"/>
</dbReference>
<evidence type="ECO:0000256" key="1">
    <source>
        <dbReference type="SAM" id="Phobius"/>
    </source>
</evidence>
<dbReference type="STRING" id="1123071.SAMN02745181_3750"/>
<dbReference type="RefSeq" id="WP_143185289.1">
    <property type="nucleotide sequence ID" value="NZ_FQYR01000009.1"/>
</dbReference>
<protein>
    <submittedName>
        <fullName evidence="2">Uncharacterized protein</fullName>
    </submittedName>
</protein>
<keyword evidence="1" id="KW-1133">Transmembrane helix</keyword>
<evidence type="ECO:0000313" key="3">
    <source>
        <dbReference type="Proteomes" id="UP000184510"/>
    </source>
</evidence>
<organism evidence="2 3">
    <name type="scientific">Rubritalea squalenifaciens DSM 18772</name>
    <dbReference type="NCBI Taxonomy" id="1123071"/>
    <lineage>
        <taxon>Bacteria</taxon>
        <taxon>Pseudomonadati</taxon>
        <taxon>Verrucomicrobiota</taxon>
        <taxon>Verrucomicrobiia</taxon>
        <taxon>Verrucomicrobiales</taxon>
        <taxon>Rubritaleaceae</taxon>
        <taxon>Rubritalea</taxon>
    </lineage>
</organism>
<dbReference type="AlphaFoldDB" id="A0A1M6S8I1"/>
<dbReference type="InParanoid" id="A0A1M6S8I1"/>
<feature type="transmembrane region" description="Helical" evidence="1">
    <location>
        <begin position="38"/>
        <end position="55"/>
    </location>
</feature>
<keyword evidence="3" id="KW-1185">Reference proteome</keyword>
<accession>A0A1M6S8I1</accession>
<feature type="transmembrane region" description="Helical" evidence="1">
    <location>
        <begin position="75"/>
        <end position="94"/>
    </location>
</feature>
<gene>
    <name evidence="2" type="ORF">SAMN02745181_3750</name>
</gene>
<keyword evidence="1" id="KW-0812">Transmembrane</keyword>
<evidence type="ECO:0000313" key="2">
    <source>
        <dbReference type="EMBL" id="SHK40971.1"/>
    </source>
</evidence>
<reference evidence="2 3" key="1">
    <citation type="submission" date="2016-11" db="EMBL/GenBank/DDBJ databases">
        <authorList>
            <person name="Jaros S."/>
            <person name="Januszkiewicz K."/>
            <person name="Wedrychowicz H."/>
        </authorList>
    </citation>
    <scope>NUCLEOTIDE SEQUENCE [LARGE SCALE GENOMIC DNA]</scope>
    <source>
        <strain evidence="2 3">DSM 18772</strain>
    </source>
</reference>
<dbReference type="Proteomes" id="UP000184510">
    <property type="component" value="Unassembled WGS sequence"/>
</dbReference>